<dbReference type="InterPro" id="IPR027444">
    <property type="entry name" value="H-NS_C_dom"/>
</dbReference>
<evidence type="ECO:0000256" key="4">
    <source>
        <dbReference type="ARBA" id="ARBA00023125"/>
    </source>
</evidence>
<evidence type="ECO:0000259" key="6">
    <source>
        <dbReference type="SMART" id="SM00528"/>
    </source>
</evidence>
<dbReference type="OrthoDB" id="5297879at2"/>
<dbReference type="GO" id="GO:0009295">
    <property type="term" value="C:nucleoid"/>
    <property type="evidence" value="ECO:0007669"/>
    <property type="project" value="UniProtKB-SubCell"/>
</dbReference>
<name>A0A1I7EPS6_9BURK</name>
<evidence type="ECO:0000256" key="3">
    <source>
        <dbReference type="ARBA" id="ARBA00022490"/>
    </source>
</evidence>
<dbReference type="Proteomes" id="UP000198844">
    <property type="component" value="Unassembled WGS sequence"/>
</dbReference>
<feature type="region of interest" description="Disordered" evidence="5">
    <location>
        <begin position="53"/>
        <end position="85"/>
    </location>
</feature>
<dbReference type="PANTHER" id="PTHR38097:SF2">
    <property type="entry name" value="DNA-BINDING PROTEIN STPA"/>
    <property type="match status" value="1"/>
</dbReference>
<dbReference type="SMART" id="SM00528">
    <property type="entry name" value="HNS"/>
    <property type="match status" value="2"/>
</dbReference>
<sequence>MATLEQVQAKLKKLQAQADAMLAKKTQVVVDQIRALMLEHGLTTADIETKAKAKREGNALNGSAPRGSMRVARGEKAKPVPKYLDPKTGTTWSGYGRAPAWIAGAKDRTRFLIADGTETAIAESAGATGKAKAAVKTSSAAGAVAGKGQRKGPQPAMYRDPESGATWSGRGRAPGWLGADRSKFLIDGAGAGADASAAVEARKPAKKSIAAKGPAKKAALAGKKTTTKKASTTATKKVAAKKAQKRKMGATKKTVAATGVTQAPEAAVA</sequence>
<dbReference type="Gene3D" id="4.10.430.30">
    <property type="match status" value="2"/>
</dbReference>
<feature type="region of interest" description="Disordered" evidence="5">
    <location>
        <begin position="140"/>
        <end position="170"/>
    </location>
</feature>
<dbReference type="GO" id="GO:0003677">
    <property type="term" value="F:DNA binding"/>
    <property type="evidence" value="ECO:0007669"/>
    <property type="project" value="UniProtKB-KW"/>
</dbReference>
<feature type="compositionally biased region" description="Basic residues" evidence="5">
    <location>
        <begin position="238"/>
        <end position="250"/>
    </location>
</feature>
<gene>
    <name evidence="7" type="ORF">SAMN05192563_104359</name>
</gene>
<accession>A0A1I7EPS6</accession>
<evidence type="ECO:0000313" key="7">
    <source>
        <dbReference type="EMBL" id="SFU25922.1"/>
    </source>
</evidence>
<evidence type="ECO:0000313" key="8">
    <source>
        <dbReference type="Proteomes" id="UP000198844"/>
    </source>
</evidence>
<feature type="domain" description="DNA-binding protein H-NS-like C-terminal" evidence="6">
    <location>
        <begin position="148"/>
        <end position="186"/>
    </location>
</feature>
<feature type="region of interest" description="Disordered" evidence="5">
    <location>
        <begin position="218"/>
        <end position="269"/>
    </location>
</feature>
<reference evidence="7 8" key="1">
    <citation type="submission" date="2016-10" db="EMBL/GenBank/DDBJ databases">
        <authorList>
            <person name="de Groot N.N."/>
        </authorList>
    </citation>
    <scope>NUCLEOTIDE SEQUENCE [LARGE SCALE GENOMIC DNA]</scope>
    <source>
        <strain evidence="7 8">LMG 27731</strain>
    </source>
</reference>
<comment type="similarity">
    <text evidence="2">Belongs to the histone-like protein H-NS family.</text>
</comment>
<feature type="domain" description="DNA-binding protein H-NS-like C-terminal" evidence="6">
    <location>
        <begin position="73"/>
        <end position="113"/>
    </location>
</feature>
<protein>
    <submittedName>
        <fullName evidence="7">DNA-binding protein H-NS</fullName>
    </submittedName>
</protein>
<comment type="subcellular location">
    <subcellularLocation>
        <location evidence="1">Cytoplasm</location>
        <location evidence="1">Nucleoid</location>
    </subcellularLocation>
</comment>
<organism evidence="7 8">
    <name type="scientific">Paraburkholderia aspalathi</name>
    <dbReference type="NCBI Taxonomy" id="1324617"/>
    <lineage>
        <taxon>Bacteria</taxon>
        <taxon>Pseudomonadati</taxon>
        <taxon>Pseudomonadota</taxon>
        <taxon>Betaproteobacteria</taxon>
        <taxon>Burkholderiales</taxon>
        <taxon>Burkholderiaceae</taxon>
        <taxon>Paraburkholderia</taxon>
    </lineage>
</organism>
<keyword evidence="3" id="KW-0963">Cytoplasm</keyword>
<dbReference type="SUPFAM" id="SSF81273">
    <property type="entry name" value="H-NS histone-like proteins"/>
    <property type="match status" value="2"/>
</dbReference>
<dbReference type="AlphaFoldDB" id="A0A1I7EPS6"/>
<keyword evidence="4 7" id="KW-0238">DNA-binding</keyword>
<evidence type="ECO:0000256" key="5">
    <source>
        <dbReference type="SAM" id="MobiDB-lite"/>
    </source>
</evidence>
<proteinExistence type="inferred from homology"/>
<feature type="compositionally biased region" description="Low complexity" evidence="5">
    <location>
        <begin position="251"/>
        <end position="263"/>
    </location>
</feature>
<feature type="compositionally biased region" description="Low complexity" evidence="5">
    <location>
        <begin position="218"/>
        <end position="237"/>
    </location>
</feature>
<dbReference type="EMBL" id="FPBH01000043">
    <property type="protein sequence ID" value="SFU25922.1"/>
    <property type="molecule type" value="Genomic_DNA"/>
</dbReference>
<dbReference type="RefSeq" id="WP_093646073.1">
    <property type="nucleotide sequence ID" value="NZ_FPBH01000043.1"/>
</dbReference>
<dbReference type="Pfam" id="PF00816">
    <property type="entry name" value="Histone_HNS"/>
    <property type="match status" value="2"/>
</dbReference>
<evidence type="ECO:0000256" key="1">
    <source>
        <dbReference type="ARBA" id="ARBA00004453"/>
    </source>
</evidence>
<evidence type="ECO:0000256" key="2">
    <source>
        <dbReference type="ARBA" id="ARBA00010610"/>
    </source>
</evidence>
<dbReference type="PANTHER" id="PTHR38097">
    <property type="match status" value="1"/>
</dbReference>